<protein>
    <submittedName>
        <fullName evidence="16">Uncharacterized protein</fullName>
    </submittedName>
</protein>
<evidence type="ECO:0000256" key="2">
    <source>
        <dbReference type="ARBA" id="ARBA00022664"/>
    </source>
</evidence>
<evidence type="ECO:0000256" key="12">
    <source>
        <dbReference type="SAM" id="Coils"/>
    </source>
</evidence>
<evidence type="ECO:0000256" key="11">
    <source>
        <dbReference type="ARBA" id="ARBA00023306"/>
    </source>
</evidence>
<evidence type="ECO:0000256" key="7">
    <source>
        <dbReference type="ARBA" id="ARBA00023125"/>
    </source>
</evidence>
<feature type="compositionally biased region" description="Low complexity" evidence="13">
    <location>
        <begin position="369"/>
        <end position="382"/>
    </location>
</feature>
<dbReference type="FunFam" id="1.10.10.60:FF:000091">
    <property type="entry name" value="CDC5 cell division cycle 5-like"/>
    <property type="match status" value="1"/>
</dbReference>
<feature type="region of interest" description="Disordered" evidence="13">
    <location>
        <begin position="106"/>
        <end position="140"/>
    </location>
</feature>
<evidence type="ECO:0000256" key="13">
    <source>
        <dbReference type="SAM" id="MobiDB-lite"/>
    </source>
</evidence>
<dbReference type="Gene3D" id="1.10.10.60">
    <property type="entry name" value="Homeodomain-like"/>
    <property type="match status" value="2"/>
</dbReference>
<feature type="compositionally biased region" description="Basic and acidic residues" evidence="13">
    <location>
        <begin position="246"/>
        <end position="271"/>
    </location>
</feature>
<dbReference type="InterPro" id="IPR001005">
    <property type="entry name" value="SANT/Myb"/>
</dbReference>
<evidence type="ECO:0000256" key="6">
    <source>
        <dbReference type="ARBA" id="ARBA00023054"/>
    </source>
</evidence>
<reference evidence="16" key="1">
    <citation type="submission" date="2023-08" db="EMBL/GenBank/DDBJ databases">
        <authorList>
            <person name="Chen Y."/>
            <person name="Shah S."/>
            <person name="Dougan E. K."/>
            <person name="Thang M."/>
            <person name="Chan C."/>
        </authorList>
    </citation>
    <scope>NUCLEOTIDE SEQUENCE</scope>
</reference>
<dbReference type="InterPro" id="IPR009057">
    <property type="entry name" value="Homeodomain-like_sf"/>
</dbReference>
<dbReference type="InterPro" id="IPR047242">
    <property type="entry name" value="CDC5L/Cef1"/>
</dbReference>
<feature type="region of interest" description="Disordered" evidence="13">
    <location>
        <begin position="477"/>
        <end position="514"/>
    </location>
</feature>
<dbReference type="EMBL" id="CAUJNA010000266">
    <property type="protein sequence ID" value="CAJ1374633.1"/>
    <property type="molecule type" value="Genomic_DNA"/>
</dbReference>
<evidence type="ECO:0000256" key="3">
    <source>
        <dbReference type="ARBA" id="ARBA00022728"/>
    </source>
</evidence>
<comment type="caution">
    <text evidence="16">The sequence shown here is derived from an EMBL/GenBank/DDBJ whole genome shotgun (WGS) entry which is preliminary data.</text>
</comment>
<feature type="compositionally biased region" description="Basic and acidic residues" evidence="13">
    <location>
        <begin position="492"/>
        <end position="511"/>
    </location>
</feature>
<dbReference type="GO" id="GO:0000398">
    <property type="term" value="P:mRNA splicing, via spliceosome"/>
    <property type="evidence" value="ECO:0007669"/>
    <property type="project" value="InterPro"/>
</dbReference>
<feature type="domain" description="Myb-like" evidence="14">
    <location>
        <begin position="2"/>
        <end position="53"/>
    </location>
</feature>
<keyword evidence="6 12" id="KW-0175">Coiled coil</keyword>
<keyword evidence="4" id="KW-0677">Repeat</keyword>
<proteinExistence type="inferred from homology"/>
<dbReference type="SMART" id="SM00717">
    <property type="entry name" value="SANT"/>
    <property type="match status" value="2"/>
</dbReference>
<dbReference type="AlphaFoldDB" id="A0AA36HSP6"/>
<feature type="compositionally biased region" description="Low complexity" evidence="13">
    <location>
        <begin position="392"/>
        <end position="407"/>
    </location>
</feature>
<evidence type="ECO:0000256" key="4">
    <source>
        <dbReference type="ARBA" id="ARBA00022737"/>
    </source>
</evidence>
<accession>A0AA36HSP6</accession>
<feature type="domain" description="HTH myb-type" evidence="15">
    <location>
        <begin position="54"/>
        <end position="107"/>
    </location>
</feature>
<dbReference type="PANTHER" id="PTHR45885">
    <property type="entry name" value="CELL DIVISION CYCLE 5-LIKE PROTEIN"/>
    <property type="match status" value="1"/>
</dbReference>
<dbReference type="GO" id="GO:0000974">
    <property type="term" value="C:Prp19 complex"/>
    <property type="evidence" value="ECO:0007669"/>
    <property type="project" value="InterPro"/>
</dbReference>
<feature type="region of interest" description="Disordered" evidence="13">
    <location>
        <begin position="321"/>
        <end position="441"/>
    </location>
</feature>
<dbReference type="Proteomes" id="UP001178507">
    <property type="component" value="Unassembled WGS sequence"/>
</dbReference>
<dbReference type="FunFam" id="1.10.10.60:FF:000021">
    <property type="entry name" value="CDC5 cell division cycle 5-like"/>
    <property type="match status" value="1"/>
</dbReference>
<dbReference type="GO" id="GO:0006355">
    <property type="term" value="P:regulation of DNA-templated transcription"/>
    <property type="evidence" value="ECO:0007669"/>
    <property type="project" value="UniProtKB-ARBA"/>
</dbReference>
<feature type="domain" description="HTH myb-type" evidence="15">
    <location>
        <begin position="1"/>
        <end position="53"/>
    </location>
</feature>
<keyword evidence="3" id="KW-0747">Spliceosome</keyword>
<evidence type="ECO:0000259" key="14">
    <source>
        <dbReference type="PROSITE" id="PS50090"/>
    </source>
</evidence>
<dbReference type="Pfam" id="PF11831">
    <property type="entry name" value="Myb_Cef"/>
    <property type="match status" value="1"/>
</dbReference>
<keyword evidence="10" id="KW-0539">Nucleus</keyword>
<dbReference type="PANTHER" id="PTHR45885:SF1">
    <property type="entry name" value="CELL DIVISION CYCLE 5-LIKE PROTEIN"/>
    <property type="match status" value="1"/>
</dbReference>
<feature type="region of interest" description="Disordered" evidence="13">
    <location>
        <begin position="246"/>
        <end position="272"/>
    </location>
</feature>
<dbReference type="CDD" id="cd11659">
    <property type="entry name" value="SANT_CDC5_II"/>
    <property type="match status" value="1"/>
</dbReference>
<keyword evidence="5" id="KW-0227">DNA damage</keyword>
<organism evidence="16 17">
    <name type="scientific">Effrenium voratum</name>
    <dbReference type="NCBI Taxonomy" id="2562239"/>
    <lineage>
        <taxon>Eukaryota</taxon>
        <taxon>Sar</taxon>
        <taxon>Alveolata</taxon>
        <taxon>Dinophyceae</taxon>
        <taxon>Suessiales</taxon>
        <taxon>Symbiodiniaceae</taxon>
        <taxon>Effrenium</taxon>
    </lineage>
</organism>
<dbReference type="PROSITE" id="PS50090">
    <property type="entry name" value="MYB_LIKE"/>
    <property type="match status" value="2"/>
</dbReference>
<dbReference type="GO" id="GO:0006281">
    <property type="term" value="P:DNA repair"/>
    <property type="evidence" value="ECO:0007669"/>
    <property type="project" value="UniProtKB-KW"/>
</dbReference>
<keyword evidence="11" id="KW-0131">Cell cycle</keyword>
<dbReference type="PROSITE" id="PS51294">
    <property type="entry name" value="HTH_MYB"/>
    <property type="match status" value="2"/>
</dbReference>
<gene>
    <name evidence="16" type="ORF">EVOR1521_LOCUS4131</name>
</gene>
<evidence type="ECO:0000313" key="16">
    <source>
        <dbReference type="EMBL" id="CAJ1374633.1"/>
    </source>
</evidence>
<dbReference type="GO" id="GO:0003677">
    <property type="term" value="F:DNA binding"/>
    <property type="evidence" value="ECO:0007669"/>
    <property type="project" value="UniProtKB-KW"/>
</dbReference>
<dbReference type="InterPro" id="IPR017930">
    <property type="entry name" value="Myb_dom"/>
</dbReference>
<keyword evidence="8" id="KW-0508">mRNA splicing</keyword>
<dbReference type="GO" id="GO:0005681">
    <property type="term" value="C:spliceosomal complex"/>
    <property type="evidence" value="ECO:0007669"/>
    <property type="project" value="UniProtKB-KW"/>
</dbReference>
<keyword evidence="17" id="KW-1185">Reference proteome</keyword>
<name>A0AA36HSP6_9DINO</name>
<dbReference type="Pfam" id="PF13921">
    <property type="entry name" value="Myb_DNA-bind_6"/>
    <property type="match status" value="1"/>
</dbReference>
<feature type="compositionally biased region" description="Acidic residues" evidence="13">
    <location>
        <begin position="477"/>
        <end position="491"/>
    </location>
</feature>
<evidence type="ECO:0000313" key="17">
    <source>
        <dbReference type="Proteomes" id="UP001178507"/>
    </source>
</evidence>
<keyword evidence="9" id="KW-0234">DNA repair</keyword>
<evidence type="ECO:0000256" key="1">
    <source>
        <dbReference type="ARBA" id="ARBA00010506"/>
    </source>
</evidence>
<evidence type="ECO:0000256" key="5">
    <source>
        <dbReference type="ARBA" id="ARBA00022763"/>
    </source>
</evidence>
<comment type="similarity">
    <text evidence="1">Belongs to the CEF1 family.</text>
</comment>
<evidence type="ECO:0000256" key="10">
    <source>
        <dbReference type="ARBA" id="ARBA00023242"/>
    </source>
</evidence>
<feature type="domain" description="Myb-like" evidence="14">
    <location>
        <begin position="54"/>
        <end position="103"/>
    </location>
</feature>
<keyword evidence="2" id="KW-0507">mRNA processing</keyword>
<dbReference type="SUPFAM" id="SSF46689">
    <property type="entry name" value="Homeodomain-like"/>
    <property type="match status" value="1"/>
</dbReference>
<feature type="compositionally biased region" description="Basic and acidic residues" evidence="13">
    <location>
        <begin position="106"/>
        <end position="138"/>
    </location>
</feature>
<feature type="coiled-coil region" evidence="12">
    <location>
        <begin position="726"/>
        <end position="767"/>
    </location>
</feature>
<dbReference type="InterPro" id="IPR021786">
    <property type="entry name" value="Cdc5p/Cef1_C"/>
</dbReference>
<sequence>MRILIKGGVWKNSEDEVLKAAVMKYGLNNWPRVASLLARKSPKQCKSRWYEWLDPSVKKTEWTREEEEKLLHLAKLFPTQWRTIAPIVGRTAYQCLEHYEKLLDQAQGKDEMDENDPRRLKPGEIDPHPETKPARADPIDMDEDEKEMLSEARARLANTRGKKAKRKAREKQLEEARRLAALQKRRELKAAGISTARRYKSRKFIDYGEEVPFEAQPPVGFHEVGPEETPKISMGLANVRLQAIENRSRLDEEKRRRKDDERKLKRLKEENLPQAIEMMNKLNDPQQLHKRTALALPAPQLNDEELETIVKMGADAAALQAESADSSTAGLVQSYGDTPGSTPVRTPRRPDPVLLEAQVQAGVTPRPEPGSASGATPGATPGPVTPNPLVNATPGLRGTPGATPGRGMTPGPGGATPGAASSSNSLRDGLTLNQDEEMEEMPDKLRRANLRMQMQAALGSLPAPMNEVEISMPELMEEETDGQAPLEEDAADADKRRERQEQERLEIERQKQSQPVKLGLPRPVQTSMMIFESSAAQAGEALSGPQHLLQQAEAMLHEEMGNMVTRDAVLFPVKGAKPPKKAPAPDVDLSLEELKSAGEMLDEELHTFSQAAGGKISAEAAVQAAYEDGLLNQFVFLPTAKRYLDARLMGKKERAEAAKHRFEISDGMQQKEVKKVKKLEEKMERLLGGYMTKARQALLHIRKLSEERETVAIETEVFETLRAREEKAIQTRVEELQEQVEHEKGRNQKLQNRYKALKMLQKQIDERLQ</sequence>
<evidence type="ECO:0000256" key="8">
    <source>
        <dbReference type="ARBA" id="ARBA00023187"/>
    </source>
</evidence>
<evidence type="ECO:0000256" key="9">
    <source>
        <dbReference type="ARBA" id="ARBA00023204"/>
    </source>
</evidence>
<keyword evidence="7" id="KW-0238">DNA-binding</keyword>
<feature type="compositionally biased region" description="Polar residues" evidence="13">
    <location>
        <begin position="328"/>
        <end position="341"/>
    </location>
</feature>
<evidence type="ECO:0000259" key="15">
    <source>
        <dbReference type="PROSITE" id="PS51294"/>
    </source>
</evidence>
<dbReference type="InterPro" id="IPR047240">
    <property type="entry name" value="SANT_CDC5L_II"/>
</dbReference>
<dbReference type="CDD" id="cd00167">
    <property type="entry name" value="SANT"/>
    <property type="match status" value="1"/>
</dbReference>